<dbReference type="Pfam" id="PF08395">
    <property type="entry name" value="7tm_7"/>
    <property type="match status" value="1"/>
</dbReference>
<comment type="similarity">
    <text evidence="8">Belongs to the insect chemoreceptor superfamily. Gustatory receptor (GR) family.</text>
</comment>
<reference evidence="9" key="1">
    <citation type="journal article" date="2023" name="G3 (Bethesda)">
        <title>Whole genome assemblies of Zophobas morio and Tenebrio molitor.</title>
        <authorList>
            <person name="Kaur S."/>
            <person name="Stinson S.A."/>
            <person name="diCenzo G.C."/>
        </authorList>
    </citation>
    <scope>NUCLEOTIDE SEQUENCE</scope>
    <source>
        <strain evidence="9">QUZm001</strain>
    </source>
</reference>
<feature type="transmembrane region" description="Helical" evidence="8">
    <location>
        <begin position="119"/>
        <end position="140"/>
    </location>
</feature>
<keyword evidence="3 8" id="KW-0812">Transmembrane</keyword>
<dbReference type="GO" id="GO:0005886">
    <property type="term" value="C:plasma membrane"/>
    <property type="evidence" value="ECO:0007669"/>
    <property type="project" value="UniProtKB-SubCell"/>
</dbReference>
<keyword evidence="7 8" id="KW-0807">Transducer</keyword>
<feature type="transmembrane region" description="Helical" evidence="8">
    <location>
        <begin position="259"/>
        <end position="278"/>
    </location>
</feature>
<evidence type="ECO:0000256" key="4">
    <source>
        <dbReference type="ARBA" id="ARBA00022989"/>
    </source>
</evidence>
<evidence type="ECO:0000313" key="9">
    <source>
        <dbReference type="EMBL" id="KAJ3641799.1"/>
    </source>
</evidence>
<dbReference type="PANTHER" id="PTHR21143">
    <property type="entry name" value="INVERTEBRATE GUSTATORY RECEPTOR"/>
    <property type="match status" value="1"/>
</dbReference>
<comment type="subcellular location">
    <subcellularLocation>
        <location evidence="1 8">Cell membrane</location>
        <topology evidence="1 8">Multi-pass membrane protein</topology>
    </subcellularLocation>
</comment>
<dbReference type="GO" id="GO:0050909">
    <property type="term" value="P:sensory perception of taste"/>
    <property type="evidence" value="ECO:0007669"/>
    <property type="project" value="InterPro"/>
</dbReference>
<feature type="transmembrane region" description="Helical" evidence="8">
    <location>
        <begin position="224"/>
        <end position="247"/>
    </location>
</feature>
<keyword evidence="2 8" id="KW-1003">Cell membrane</keyword>
<dbReference type="EMBL" id="JALNTZ010000009">
    <property type="protein sequence ID" value="KAJ3641799.1"/>
    <property type="molecule type" value="Genomic_DNA"/>
</dbReference>
<evidence type="ECO:0000256" key="1">
    <source>
        <dbReference type="ARBA" id="ARBA00004651"/>
    </source>
</evidence>
<evidence type="ECO:0000256" key="8">
    <source>
        <dbReference type="RuleBase" id="RU363108"/>
    </source>
</evidence>
<feature type="transmembrane region" description="Helical" evidence="8">
    <location>
        <begin position="39"/>
        <end position="60"/>
    </location>
</feature>
<dbReference type="GO" id="GO:0007635">
    <property type="term" value="P:chemosensory behavior"/>
    <property type="evidence" value="ECO:0007669"/>
    <property type="project" value="TreeGrafter"/>
</dbReference>
<keyword evidence="5 8" id="KW-0472">Membrane</keyword>
<dbReference type="Proteomes" id="UP001168821">
    <property type="component" value="Unassembled WGS sequence"/>
</dbReference>
<feature type="transmembrane region" description="Helical" evidence="8">
    <location>
        <begin position="343"/>
        <end position="360"/>
    </location>
</feature>
<gene>
    <name evidence="9" type="ORF">Zmor_028273</name>
</gene>
<comment type="caution">
    <text evidence="9">The sequence shown here is derived from an EMBL/GenBank/DDBJ whole genome shotgun (WGS) entry which is preliminary data.</text>
</comment>
<keyword evidence="10" id="KW-1185">Reference proteome</keyword>
<comment type="function">
    <text evidence="8">Gustatory receptor which mediates acceptance or avoidance behavior, depending on its substrates.</text>
</comment>
<organism evidence="9 10">
    <name type="scientific">Zophobas morio</name>
    <dbReference type="NCBI Taxonomy" id="2755281"/>
    <lineage>
        <taxon>Eukaryota</taxon>
        <taxon>Metazoa</taxon>
        <taxon>Ecdysozoa</taxon>
        <taxon>Arthropoda</taxon>
        <taxon>Hexapoda</taxon>
        <taxon>Insecta</taxon>
        <taxon>Pterygota</taxon>
        <taxon>Neoptera</taxon>
        <taxon>Endopterygota</taxon>
        <taxon>Coleoptera</taxon>
        <taxon>Polyphaga</taxon>
        <taxon>Cucujiformia</taxon>
        <taxon>Tenebrionidae</taxon>
        <taxon>Zophobas</taxon>
    </lineage>
</organism>
<dbReference type="AlphaFoldDB" id="A0AA38M3U6"/>
<dbReference type="GO" id="GO:0030424">
    <property type="term" value="C:axon"/>
    <property type="evidence" value="ECO:0007669"/>
    <property type="project" value="TreeGrafter"/>
</dbReference>
<evidence type="ECO:0000256" key="3">
    <source>
        <dbReference type="ARBA" id="ARBA00022692"/>
    </source>
</evidence>
<proteinExistence type="inferred from homology"/>
<feature type="transmembrane region" description="Helical" evidence="8">
    <location>
        <begin position="72"/>
        <end position="91"/>
    </location>
</feature>
<keyword evidence="4 8" id="KW-1133">Transmembrane helix</keyword>
<protein>
    <recommendedName>
        <fullName evidence="8">Gustatory receptor</fullName>
    </recommendedName>
</protein>
<accession>A0AA38M3U6</accession>
<evidence type="ECO:0000256" key="5">
    <source>
        <dbReference type="ARBA" id="ARBA00023136"/>
    </source>
</evidence>
<evidence type="ECO:0000256" key="2">
    <source>
        <dbReference type="ARBA" id="ARBA00022475"/>
    </source>
</evidence>
<dbReference type="GO" id="GO:0030425">
    <property type="term" value="C:dendrite"/>
    <property type="evidence" value="ECO:0007669"/>
    <property type="project" value="TreeGrafter"/>
</dbReference>
<name>A0AA38M3U6_9CUCU</name>
<dbReference type="GO" id="GO:0043025">
    <property type="term" value="C:neuronal cell body"/>
    <property type="evidence" value="ECO:0007669"/>
    <property type="project" value="TreeGrafter"/>
</dbReference>
<evidence type="ECO:0000313" key="10">
    <source>
        <dbReference type="Proteomes" id="UP001168821"/>
    </source>
</evidence>
<evidence type="ECO:0000256" key="6">
    <source>
        <dbReference type="ARBA" id="ARBA00023170"/>
    </source>
</evidence>
<dbReference type="GO" id="GO:0008049">
    <property type="term" value="P:male courtship behavior"/>
    <property type="evidence" value="ECO:0007669"/>
    <property type="project" value="TreeGrafter"/>
</dbReference>
<dbReference type="PANTHER" id="PTHR21143:SF133">
    <property type="entry name" value="GUSTATORY AND PHEROMONE RECEPTOR 32A-RELATED"/>
    <property type="match status" value="1"/>
</dbReference>
<dbReference type="InterPro" id="IPR013604">
    <property type="entry name" value="7TM_chemorcpt"/>
</dbReference>
<sequence length="362" mass="42234">MCLVEDIPLLLRTFFRLYGVIQFSCNVPPKSFYSYVYRLYCTPVLVLYSYCCYSWLSLYISTADSTPDKVDAIISIIDIPLTLASLLILTLRSNQLQILLLKLNAVKTKSYKAQNNEKNCLKICIFIIAVLHFVYVIIFPDFFVSSVYYFMPSTIGLCAHLFLDEILKSIRLEFIKINKELERRAVRDLVNLNQQEIHSMLCRTDELTLHHSDLVSLATDFNELFDIVTISSMITWLVSVIDAVYVLMHNLWVETTIKITALVFTAVNILIYFLWFSLMVRMYSRTQNEANQTAEFVHDVWNRYPKKINVDLKTVRSLELISLRLLNHKLHFIARNFFKLDETFCHLMVAAVATYVVILFQF</sequence>
<evidence type="ECO:0000256" key="7">
    <source>
        <dbReference type="ARBA" id="ARBA00023224"/>
    </source>
</evidence>
<keyword evidence="6 8" id="KW-0675">Receptor</keyword>
<feature type="transmembrane region" description="Helical" evidence="8">
    <location>
        <begin position="146"/>
        <end position="163"/>
    </location>
</feature>
<dbReference type="GO" id="GO:0007165">
    <property type="term" value="P:signal transduction"/>
    <property type="evidence" value="ECO:0007669"/>
    <property type="project" value="UniProtKB-KW"/>
</dbReference>